<name>E0IGG1_9BACL</name>
<dbReference type="STRING" id="717606.PaecuDRAFT_4754"/>
<sequence length="145" mass="15488">MGMLIDARTSMNINSPLPTPTLYPMDKPVLIGQVGLNVPSDTTGIIRVLFDGIVGITLPEQPIKLLQVTLFIVKGSQVSDPILYQSVQTYSAGDMGIQLIPLAASDYNVPAPSDGVLVYTLYASVDLDTIWRAGPESFNASAYTG</sequence>
<keyword evidence="2" id="KW-1185">Reference proteome</keyword>
<dbReference type="RefSeq" id="WP_006040732.1">
    <property type="nucleotide sequence ID" value="NZ_AEDD01000017.1"/>
</dbReference>
<dbReference type="AlphaFoldDB" id="E0IGG1"/>
<proteinExistence type="predicted"/>
<reference evidence="1 2" key="1">
    <citation type="submission" date="2010-07" db="EMBL/GenBank/DDBJ databases">
        <title>The draft genome of Paenibacillus curdlanolyticus YK9.</title>
        <authorList>
            <consortium name="US DOE Joint Genome Institute (JGI-PGF)"/>
            <person name="Lucas S."/>
            <person name="Copeland A."/>
            <person name="Lapidus A."/>
            <person name="Cheng J.-F."/>
            <person name="Bruce D."/>
            <person name="Goodwin L."/>
            <person name="Pitluck S."/>
            <person name="Land M.L."/>
            <person name="Hauser L."/>
            <person name="Chang Y.-J."/>
            <person name="Jeffries C."/>
            <person name="Anderson I.J."/>
            <person name="Johnson E."/>
            <person name="Loganathan U."/>
            <person name="Mulhopadhyay B."/>
            <person name="Kyrpides N."/>
            <person name="Woyke T.J."/>
        </authorList>
    </citation>
    <scope>NUCLEOTIDE SEQUENCE [LARGE SCALE GENOMIC DNA]</scope>
    <source>
        <strain evidence="1 2">YK9</strain>
    </source>
</reference>
<accession>E0IGG1</accession>
<gene>
    <name evidence="1" type="ORF">PaecuDRAFT_4754</name>
</gene>
<evidence type="ECO:0000313" key="1">
    <source>
        <dbReference type="EMBL" id="EFM08461.1"/>
    </source>
</evidence>
<organism evidence="1 2">
    <name type="scientific">Paenibacillus curdlanolyticus YK9</name>
    <dbReference type="NCBI Taxonomy" id="717606"/>
    <lineage>
        <taxon>Bacteria</taxon>
        <taxon>Bacillati</taxon>
        <taxon>Bacillota</taxon>
        <taxon>Bacilli</taxon>
        <taxon>Bacillales</taxon>
        <taxon>Paenibacillaceae</taxon>
        <taxon>Paenibacillus</taxon>
    </lineage>
</organism>
<dbReference type="EMBL" id="AEDD01000017">
    <property type="protein sequence ID" value="EFM08461.1"/>
    <property type="molecule type" value="Genomic_DNA"/>
</dbReference>
<evidence type="ECO:0000313" key="2">
    <source>
        <dbReference type="Proteomes" id="UP000005387"/>
    </source>
</evidence>
<dbReference type="Proteomes" id="UP000005387">
    <property type="component" value="Unassembled WGS sequence"/>
</dbReference>
<dbReference type="OrthoDB" id="2641610at2"/>
<protein>
    <submittedName>
        <fullName evidence="1">Uncharacterized protein</fullName>
    </submittedName>
</protein>